<evidence type="ECO:0000256" key="2">
    <source>
        <dbReference type="ARBA" id="ARBA00013855"/>
    </source>
</evidence>
<evidence type="ECO:0000256" key="6">
    <source>
        <dbReference type="SAM" id="Coils"/>
    </source>
</evidence>
<keyword evidence="7" id="KW-0472">Membrane</keyword>
<keyword evidence="7" id="KW-1133">Transmembrane helix</keyword>
<keyword evidence="6" id="KW-0175">Coiled coil</keyword>
<dbReference type="Pfam" id="PF04085">
    <property type="entry name" value="MreC"/>
    <property type="match status" value="1"/>
</dbReference>
<keyword evidence="7" id="KW-0812">Transmembrane</keyword>
<keyword evidence="3 5" id="KW-0133">Cell shape</keyword>
<dbReference type="Proteomes" id="UP000187651">
    <property type="component" value="Unassembled WGS sequence"/>
</dbReference>
<evidence type="ECO:0000256" key="4">
    <source>
        <dbReference type="ARBA" id="ARBA00032089"/>
    </source>
</evidence>
<dbReference type="Gene3D" id="2.40.10.350">
    <property type="entry name" value="Rod shape-determining protein MreC, domain 2"/>
    <property type="match status" value="1"/>
</dbReference>
<protein>
    <recommendedName>
        <fullName evidence="2 5">Cell shape-determining protein MreC</fullName>
    </recommendedName>
    <alternativeName>
        <fullName evidence="4 5">Cell shape protein MreC</fullName>
    </alternativeName>
</protein>
<evidence type="ECO:0000256" key="5">
    <source>
        <dbReference type="PIRNR" id="PIRNR038471"/>
    </source>
</evidence>
<dbReference type="RefSeq" id="WP_074521161.1">
    <property type="nucleotide sequence ID" value="NZ_FNHZ01000002.1"/>
</dbReference>
<dbReference type="InterPro" id="IPR055342">
    <property type="entry name" value="MreC_beta-barrel_core"/>
</dbReference>
<dbReference type="EMBL" id="FNHZ01000002">
    <property type="protein sequence ID" value="SDM70626.1"/>
    <property type="molecule type" value="Genomic_DNA"/>
</dbReference>
<dbReference type="PIRSF" id="PIRSF038471">
    <property type="entry name" value="MreC"/>
    <property type="match status" value="1"/>
</dbReference>
<accession>A0A1G9VET3</accession>
<reference evidence="10" key="1">
    <citation type="submission" date="2016-10" db="EMBL/GenBank/DDBJ databases">
        <authorList>
            <person name="Varghese N."/>
            <person name="Submissions S."/>
        </authorList>
    </citation>
    <scope>NUCLEOTIDE SEQUENCE [LARGE SCALE GENOMIC DNA]</scope>
    <source>
        <strain evidence="10">M83</strain>
    </source>
</reference>
<dbReference type="OrthoDB" id="9792313at2"/>
<dbReference type="InterPro" id="IPR042177">
    <property type="entry name" value="Cell/Rod_1"/>
</dbReference>
<dbReference type="PANTHER" id="PTHR34138:SF1">
    <property type="entry name" value="CELL SHAPE-DETERMINING PROTEIN MREC"/>
    <property type="match status" value="1"/>
</dbReference>
<dbReference type="InterPro" id="IPR042175">
    <property type="entry name" value="Cell/Rod_MreC_2"/>
</dbReference>
<keyword evidence="10" id="KW-1185">Reference proteome</keyword>
<comment type="similarity">
    <text evidence="1 5">Belongs to the MreC family.</text>
</comment>
<proteinExistence type="inferred from homology"/>
<dbReference type="Gene3D" id="2.40.10.340">
    <property type="entry name" value="Rod shape-determining protein MreC, domain 1"/>
    <property type="match status" value="1"/>
</dbReference>
<sequence length="282" mass="31019">MRKKFESFLTSKYILIGLTVICLFFIGTSFFTDSLTKPLQTAVSYVVVPLQKGMNNLGLWVSDKLDNLQEISDVLAKNEELQSQVDALTEENNLLKQETYELDRLRELYELDNQYSQYSKVGANVIGISSDNWYSSLTIDKGSDDGIQVDMNVVASGGLVGIVTEVGSNYAIVKTIVEDNSYVSGMIIDTNETCIVQGDVELMDSGMVHLGYFASDVTVNDGDKIVTSNVSDKYLQGILIGYATNVTADSNNLTQSGYLIPAVDFNNLQEVLVITDLKTTTD</sequence>
<name>A0A1G9VET3_9FIRM</name>
<feature type="coiled-coil region" evidence="6">
    <location>
        <begin position="71"/>
        <end position="108"/>
    </location>
</feature>
<feature type="transmembrane region" description="Helical" evidence="7">
    <location>
        <begin position="12"/>
        <end position="31"/>
    </location>
</feature>
<organism evidence="9 10">
    <name type="scientific">Lachnospira pectinoschiza</name>
    <dbReference type="NCBI Taxonomy" id="28052"/>
    <lineage>
        <taxon>Bacteria</taxon>
        <taxon>Bacillati</taxon>
        <taxon>Bacillota</taxon>
        <taxon>Clostridia</taxon>
        <taxon>Lachnospirales</taxon>
        <taxon>Lachnospiraceae</taxon>
        <taxon>Lachnospira</taxon>
    </lineage>
</organism>
<evidence type="ECO:0000313" key="9">
    <source>
        <dbReference type="EMBL" id="SDM70626.1"/>
    </source>
</evidence>
<evidence type="ECO:0000256" key="7">
    <source>
        <dbReference type="SAM" id="Phobius"/>
    </source>
</evidence>
<dbReference type="AlphaFoldDB" id="A0A1G9VET3"/>
<evidence type="ECO:0000256" key="1">
    <source>
        <dbReference type="ARBA" id="ARBA00009369"/>
    </source>
</evidence>
<dbReference type="NCBIfam" id="TIGR00219">
    <property type="entry name" value="mreC"/>
    <property type="match status" value="1"/>
</dbReference>
<dbReference type="InterPro" id="IPR007221">
    <property type="entry name" value="MreC"/>
</dbReference>
<dbReference type="GO" id="GO:0008360">
    <property type="term" value="P:regulation of cell shape"/>
    <property type="evidence" value="ECO:0007669"/>
    <property type="project" value="UniProtKB-KW"/>
</dbReference>
<evidence type="ECO:0000313" key="10">
    <source>
        <dbReference type="Proteomes" id="UP000187651"/>
    </source>
</evidence>
<evidence type="ECO:0000259" key="8">
    <source>
        <dbReference type="Pfam" id="PF04085"/>
    </source>
</evidence>
<feature type="domain" description="Rod shape-determining protein MreC beta-barrel core" evidence="8">
    <location>
        <begin position="125"/>
        <end position="274"/>
    </location>
</feature>
<gene>
    <name evidence="9" type="ORF">SAMN05216544_0932</name>
</gene>
<dbReference type="PANTHER" id="PTHR34138">
    <property type="entry name" value="CELL SHAPE-DETERMINING PROTEIN MREC"/>
    <property type="match status" value="1"/>
</dbReference>
<comment type="function">
    <text evidence="5">Involved in formation and maintenance of cell shape.</text>
</comment>
<dbReference type="GO" id="GO:0005886">
    <property type="term" value="C:plasma membrane"/>
    <property type="evidence" value="ECO:0007669"/>
    <property type="project" value="TreeGrafter"/>
</dbReference>
<evidence type="ECO:0000256" key="3">
    <source>
        <dbReference type="ARBA" id="ARBA00022960"/>
    </source>
</evidence>